<sequence length="54" mass="5735">MLELIAVGGLLVLDLNASCWRVACSKPFFSSNHPAVSVILVLVQALVALDVLVE</sequence>
<accession>A0A392SHD0</accession>
<name>A0A392SHD0_9FABA</name>
<organism evidence="1 2">
    <name type="scientific">Trifolium medium</name>
    <dbReference type="NCBI Taxonomy" id="97028"/>
    <lineage>
        <taxon>Eukaryota</taxon>
        <taxon>Viridiplantae</taxon>
        <taxon>Streptophyta</taxon>
        <taxon>Embryophyta</taxon>
        <taxon>Tracheophyta</taxon>
        <taxon>Spermatophyta</taxon>
        <taxon>Magnoliopsida</taxon>
        <taxon>eudicotyledons</taxon>
        <taxon>Gunneridae</taxon>
        <taxon>Pentapetalae</taxon>
        <taxon>rosids</taxon>
        <taxon>fabids</taxon>
        <taxon>Fabales</taxon>
        <taxon>Fabaceae</taxon>
        <taxon>Papilionoideae</taxon>
        <taxon>50 kb inversion clade</taxon>
        <taxon>NPAAA clade</taxon>
        <taxon>Hologalegina</taxon>
        <taxon>IRL clade</taxon>
        <taxon>Trifolieae</taxon>
        <taxon>Trifolium</taxon>
    </lineage>
</organism>
<dbReference type="EMBL" id="LXQA010371213">
    <property type="protein sequence ID" value="MCI47345.1"/>
    <property type="molecule type" value="Genomic_DNA"/>
</dbReference>
<dbReference type="AlphaFoldDB" id="A0A392SHD0"/>
<keyword evidence="2" id="KW-1185">Reference proteome</keyword>
<evidence type="ECO:0000313" key="2">
    <source>
        <dbReference type="Proteomes" id="UP000265520"/>
    </source>
</evidence>
<evidence type="ECO:0000313" key="1">
    <source>
        <dbReference type="EMBL" id="MCI47345.1"/>
    </source>
</evidence>
<proteinExistence type="predicted"/>
<comment type="caution">
    <text evidence="1">The sequence shown here is derived from an EMBL/GenBank/DDBJ whole genome shotgun (WGS) entry which is preliminary data.</text>
</comment>
<protein>
    <submittedName>
        <fullName evidence="1">Uncharacterized protein</fullName>
    </submittedName>
</protein>
<feature type="non-terminal residue" evidence="1">
    <location>
        <position position="54"/>
    </location>
</feature>
<dbReference type="Proteomes" id="UP000265520">
    <property type="component" value="Unassembled WGS sequence"/>
</dbReference>
<reference evidence="1 2" key="1">
    <citation type="journal article" date="2018" name="Front. Plant Sci.">
        <title>Red Clover (Trifolium pratense) and Zigzag Clover (T. medium) - A Picture of Genomic Similarities and Differences.</title>
        <authorList>
            <person name="Dluhosova J."/>
            <person name="Istvanek J."/>
            <person name="Nedelnik J."/>
            <person name="Repkova J."/>
        </authorList>
    </citation>
    <scope>NUCLEOTIDE SEQUENCE [LARGE SCALE GENOMIC DNA]</scope>
    <source>
        <strain evidence="2">cv. 10/8</strain>
        <tissue evidence="1">Leaf</tissue>
    </source>
</reference>